<feature type="compositionally biased region" description="Acidic residues" evidence="1">
    <location>
        <begin position="1"/>
        <end position="11"/>
    </location>
</feature>
<organism evidence="2 3">
    <name type="scientific">Nyctereutes procyonoides</name>
    <name type="common">Raccoon dog</name>
    <name type="synonym">Canis procyonoides</name>
    <dbReference type="NCBI Taxonomy" id="34880"/>
    <lineage>
        <taxon>Eukaryota</taxon>
        <taxon>Metazoa</taxon>
        <taxon>Chordata</taxon>
        <taxon>Craniata</taxon>
        <taxon>Vertebrata</taxon>
        <taxon>Euteleostomi</taxon>
        <taxon>Mammalia</taxon>
        <taxon>Eutheria</taxon>
        <taxon>Laurasiatheria</taxon>
        <taxon>Carnivora</taxon>
        <taxon>Caniformia</taxon>
        <taxon>Canidae</taxon>
        <taxon>Nyctereutes</taxon>
    </lineage>
</organism>
<evidence type="ECO:0000313" key="2">
    <source>
        <dbReference type="EMBL" id="CAD7686886.1"/>
    </source>
</evidence>
<feature type="compositionally biased region" description="Pro residues" evidence="1">
    <location>
        <begin position="38"/>
        <end position="52"/>
    </location>
</feature>
<protein>
    <submittedName>
        <fullName evidence="2">(raccoon dog) hypothetical protein</fullName>
    </submittedName>
</protein>
<evidence type="ECO:0000256" key="1">
    <source>
        <dbReference type="SAM" id="MobiDB-lite"/>
    </source>
</evidence>
<gene>
    <name evidence="2" type="ORF">NYPRO_LOCUS19679</name>
</gene>
<feature type="region of interest" description="Disordered" evidence="1">
    <location>
        <begin position="240"/>
        <end position="264"/>
    </location>
</feature>
<reference evidence="2" key="1">
    <citation type="submission" date="2020-12" db="EMBL/GenBank/DDBJ databases">
        <authorList>
            <consortium name="Molecular Ecology Group"/>
        </authorList>
    </citation>
    <scope>NUCLEOTIDE SEQUENCE</scope>
    <source>
        <strain evidence="2">TBG_1078</strain>
    </source>
</reference>
<dbReference type="AlphaFoldDB" id="A0A811ZDR2"/>
<accession>A0A811ZDR2</accession>
<sequence>MEEAGAGEEEAEPRGPADANPAARPPAPPLPSSRAPERPGPPLPPQQPPAPGLPGRAAAGPPWEDRGARFLLLLPPAPRAEAVARETGLAVRGGLGPFRAPCILAARPSQPLGRGRGRRAEGRRGAPQPTCGPGPRHRGDKDTRNHHSRCCRHHRKRLSGSATTGRKLPLSRIWSLPPLHRLLPSPTPACHPAPTVERKCAFPDRMRASSLQRHPRWGPPAPSWGYPRRYEEEARLQIRPLRNEGRFHPSAVTSPVMSPRGPTP</sequence>
<dbReference type="Proteomes" id="UP000645828">
    <property type="component" value="Unassembled WGS sequence"/>
</dbReference>
<proteinExistence type="predicted"/>
<feature type="compositionally biased region" description="Low complexity" evidence="1">
    <location>
        <begin position="53"/>
        <end position="62"/>
    </location>
</feature>
<dbReference type="EMBL" id="CAJHUB010000762">
    <property type="protein sequence ID" value="CAD7686886.1"/>
    <property type="molecule type" value="Genomic_DNA"/>
</dbReference>
<feature type="region of interest" description="Disordered" evidence="1">
    <location>
        <begin position="1"/>
        <end position="64"/>
    </location>
</feature>
<comment type="caution">
    <text evidence="2">The sequence shown here is derived from an EMBL/GenBank/DDBJ whole genome shotgun (WGS) entry which is preliminary data.</text>
</comment>
<name>A0A811ZDR2_NYCPR</name>
<evidence type="ECO:0000313" key="3">
    <source>
        <dbReference type="Proteomes" id="UP000645828"/>
    </source>
</evidence>
<feature type="region of interest" description="Disordered" evidence="1">
    <location>
        <begin position="207"/>
        <end position="226"/>
    </location>
</feature>
<feature type="compositionally biased region" description="Basic residues" evidence="1">
    <location>
        <begin position="146"/>
        <end position="158"/>
    </location>
</feature>
<feature type="region of interest" description="Disordered" evidence="1">
    <location>
        <begin position="106"/>
        <end position="165"/>
    </location>
</feature>
<keyword evidence="3" id="KW-1185">Reference proteome</keyword>